<dbReference type="GO" id="GO:0016020">
    <property type="term" value="C:membrane"/>
    <property type="evidence" value="ECO:0007669"/>
    <property type="project" value="InterPro"/>
</dbReference>
<evidence type="ECO:0000313" key="3">
    <source>
        <dbReference type="EMBL" id="AZG17028.1"/>
    </source>
</evidence>
<evidence type="ECO:0000259" key="2">
    <source>
        <dbReference type="Pfam" id="PF00892"/>
    </source>
</evidence>
<feature type="transmembrane region" description="Helical" evidence="1">
    <location>
        <begin position="233"/>
        <end position="253"/>
    </location>
</feature>
<feature type="transmembrane region" description="Helical" evidence="1">
    <location>
        <begin position="62"/>
        <end position="82"/>
    </location>
</feature>
<name>A0A3G8H9J3_9BURK</name>
<dbReference type="AlphaFoldDB" id="A0A3G8H9J3"/>
<dbReference type="Pfam" id="PF00892">
    <property type="entry name" value="EamA"/>
    <property type="match status" value="2"/>
</dbReference>
<evidence type="ECO:0000256" key="1">
    <source>
        <dbReference type="SAM" id="Phobius"/>
    </source>
</evidence>
<evidence type="ECO:0000313" key="4">
    <source>
        <dbReference type="Proteomes" id="UP000270411"/>
    </source>
</evidence>
<dbReference type="Proteomes" id="UP000270411">
    <property type="component" value="Chromosome 2"/>
</dbReference>
<reference evidence="4" key="1">
    <citation type="submission" date="2018-11" db="EMBL/GenBank/DDBJ databases">
        <title>FDA dAtabase for Regulatory Grade micrObial Sequences (FDA-ARGOS): Supporting development and validation of Infectious Disease Dx tests.</title>
        <authorList>
            <person name="Goldberg B."/>
            <person name="Campos J."/>
            <person name="Tallon L."/>
            <person name="Sadzewicz L."/>
            <person name="Zhao X."/>
            <person name="Vavikolanu K."/>
            <person name="Mehta A."/>
            <person name="Aluvathingal J."/>
            <person name="Nadendla S."/>
            <person name="Geyer C."/>
            <person name="Nandy P."/>
            <person name="Yan Y."/>
            <person name="Sichtig H."/>
        </authorList>
    </citation>
    <scope>NUCLEOTIDE SEQUENCE [LARGE SCALE GENOMIC DNA]</scope>
    <source>
        <strain evidence="4">FDAARGOS_614</strain>
    </source>
</reference>
<accession>A0A3G8H9J3</accession>
<protein>
    <submittedName>
        <fullName evidence="3">DMT family transporter</fullName>
    </submittedName>
</protein>
<keyword evidence="1" id="KW-0472">Membrane</keyword>
<dbReference type="SUPFAM" id="SSF103481">
    <property type="entry name" value="Multidrug resistance efflux transporter EmrE"/>
    <property type="match status" value="2"/>
</dbReference>
<keyword evidence="1" id="KW-0812">Transmembrane</keyword>
<proteinExistence type="predicted"/>
<feature type="domain" description="EamA" evidence="2">
    <location>
        <begin position="147"/>
        <end position="276"/>
    </location>
</feature>
<keyword evidence="1" id="KW-1133">Transmembrane helix</keyword>
<dbReference type="OrthoDB" id="9814238at2"/>
<dbReference type="InterPro" id="IPR037185">
    <property type="entry name" value="EmrE-like"/>
</dbReference>
<feature type="transmembrane region" description="Helical" evidence="1">
    <location>
        <begin position="205"/>
        <end position="226"/>
    </location>
</feature>
<feature type="transmembrane region" description="Helical" evidence="1">
    <location>
        <begin position="144"/>
        <end position="163"/>
    </location>
</feature>
<feature type="transmembrane region" description="Helical" evidence="1">
    <location>
        <begin position="115"/>
        <end position="132"/>
    </location>
</feature>
<sequence length="294" mass="30458">MLEMVAAMVISGTIGWLVVVSGRPVTQVVFWRCAFGALVLIPVCLARGYLRPGQITGRQALLAVAGGVAIVANWLLLFSAYAGASISIATAVYNTQPFMLVALGALCLGERITGAKVAWLVLAFGGMLLIVQARPGGGAAHGSYLGGIALALGAAFCYALAALIAKQLRGVPPHLIALIHVLVGSVLLLPLALRADLPAGALPWATLATMGVVHTGLMYILLYGAIQKLPTHLTGALSFIYPIVAILVDRLAFGHQLHLSQVGGAALILLAAAGMTLGWPWRGLLPWGARKPSA</sequence>
<dbReference type="PANTHER" id="PTHR22911">
    <property type="entry name" value="ACYL-MALONYL CONDENSING ENZYME-RELATED"/>
    <property type="match status" value="1"/>
</dbReference>
<feature type="transmembrane region" description="Helical" evidence="1">
    <location>
        <begin position="5"/>
        <end position="23"/>
    </location>
</feature>
<feature type="transmembrane region" description="Helical" evidence="1">
    <location>
        <begin position="175"/>
        <end position="193"/>
    </location>
</feature>
<dbReference type="InterPro" id="IPR000620">
    <property type="entry name" value="EamA_dom"/>
</dbReference>
<dbReference type="PANTHER" id="PTHR22911:SF102">
    <property type="entry name" value="MEMBRANE PROTEIN"/>
    <property type="match status" value="1"/>
</dbReference>
<feature type="transmembrane region" description="Helical" evidence="1">
    <location>
        <begin position="29"/>
        <end position="50"/>
    </location>
</feature>
<dbReference type="EMBL" id="CP033970">
    <property type="protein sequence ID" value="AZG17028.1"/>
    <property type="molecule type" value="Genomic_DNA"/>
</dbReference>
<feature type="domain" description="EamA" evidence="2">
    <location>
        <begin position="5"/>
        <end position="131"/>
    </location>
</feature>
<feature type="transmembrane region" description="Helical" evidence="1">
    <location>
        <begin position="259"/>
        <end position="281"/>
    </location>
</feature>
<organism evidence="3 4">
    <name type="scientific">Cupriavidus pauculus</name>
    <dbReference type="NCBI Taxonomy" id="82633"/>
    <lineage>
        <taxon>Bacteria</taxon>
        <taxon>Pseudomonadati</taxon>
        <taxon>Pseudomonadota</taxon>
        <taxon>Betaproteobacteria</taxon>
        <taxon>Burkholderiales</taxon>
        <taxon>Burkholderiaceae</taxon>
        <taxon>Cupriavidus</taxon>
    </lineage>
</organism>
<gene>
    <name evidence="3" type="ORF">EHF44_24120</name>
</gene>
<dbReference type="KEGG" id="cpau:EHF44_24120"/>